<reference evidence="2" key="1">
    <citation type="submission" date="2020-05" db="EMBL/GenBank/DDBJ databases">
        <title>Mycena genomes resolve the evolution of fungal bioluminescence.</title>
        <authorList>
            <person name="Tsai I.J."/>
        </authorList>
    </citation>
    <scope>NUCLEOTIDE SEQUENCE</scope>
    <source>
        <strain evidence="2">160909Yilan</strain>
    </source>
</reference>
<dbReference type="OrthoDB" id="2593747at2759"/>
<gene>
    <name evidence="2" type="ORF">MSAN_00657600</name>
</gene>
<dbReference type="InterPro" id="IPR000210">
    <property type="entry name" value="BTB/POZ_dom"/>
</dbReference>
<proteinExistence type="predicted"/>
<dbReference type="Pfam" id="PF00651">
    <property type="entry name" value="BTB"/>
    <property type="match status" value="1"/>
</dbReference>
<feature type="domain" description="BTB" evidence="1">
    <location>
        <begin position="24"/>
        <end position="131"/>
    </location>
</feature>
<organism evidence="2 3">
    <name type="scientific">Mycena sanguinolenta</name>
    <dbReference type="NCBI Taxonomy" id="230812"/>
    <lineage>
        <taxon>Eukaryota</taxon>
        <taxon>Fungi</taxon>
        <taxon>Dikarya</taxon>
        <taxon>Basidiomycota</taxon>
        <taxon>Agaricomycotina</taxon>
        <taxon>Agaricomycetes</taxon>
        <taxon>Agaricomycetidae</taxon>
        <taxon>Agaricales</taxon>
        <taxon>Marasmiineae</taxon>
        <taxon>Mycenaceae</taxon>
        <taxon>Mycena</taxon>
    </lineage>
</organism>
<evidence type="ECO:0000313" key="3">
    <source>
        <dbReference type="Proteomes" id="UP000623467"/>
    </source>
</evidence>
<dbReference type="Proteomes" id="UP000623467">
    <property type="component" value="Unassembled WGS sequence"/>
</dbReference>
<dbReference type="EMBL" id="JACAZH010000004">
    <property type="protein sequence ID" value="KAF7370264.1"/>
    <property type="molecule type" value="Genomic_DNA"/>
</dbReference>
<dbReference type="InterPro" id="IPR011333">
    <property type="entry name" value="SKP1/BTB/POZ_sf"/>
</dbReference>
<evidence type="ECO:0000259" key="1">
    <source>
        <dbReference type="Pfam" id="PF00651"/>
    </source>
</evidence>
<protein>
    <recommendedName>
        <fullName evidence="1">BTB domain-containing protein</fullName>
    </recommendedName>
</protein>
<accession>A0A8H6Z491</accession>
<sequence length="250" mass="28624">MSKTDRPNSPVQAHTLDSRDQDYYFETITFKVENTFFNVPRYHFERSSEIFATMFTLPAGDGVPAEGQSDRNPIVLEGISSVDFRALLKVLYPLQIRGIRLTKDEWISVLKLSTQWHFVDARSLAIEELDKHSEMGVVDRILLAQKYGIAGWLRLGYTTLAQRSNAISQEEAEKIGWKTAFLLGQVREDALSQAYRQTQALYQNTRPRRPYDSEDEDEAEMYAAGLNIQVGRIEDVFGEEFRTAQLESTV</sequence>
<name>A0A8H6Z491_9AGAR</name>
<dbReference type="AlphaFoldDB" id="A0A8H6Z491"/>
<dbReference type="SUPFAM" id="SSF54695">
    <property type="entry name" value="POZ domain"/>
    <property type="match status" value="1"/>
</dbReference>
<evidence type="ECO:0000313" key="2">
    <source>
        <dbReference type="EMBL" id="KAF7370264.1"/>
    </source>
</evidence>
<dbReference type="Gene3D" id="3.30.710.10">
    <property type="entry name" value="Potassium Channel Kv1.1, Chain A"/>
    <property type="match status" value="1"/>
</dbReference>
<comment type="caution">
    <text evidence="2">The sequence shown here is derived from an EMBL/GenBank/DDBJ whole genome shotgun (WGS) entry which is preliminary data.</text>
</comment>
<keyword evidence="3" id="KW-1185">Reference proteome</keyword>